<comment type="caution">
    <text evidence="12">The sequence shown here is derived from an EMBL/GenBank/DDBJ whole genome shotgun (WGS) entry which is preliminary data.</text>
</comment>
<evidence type="ECO:0000256" key="4">
    <source>
        <dbReference type="ARBA" id="ARBA00022741"/>
    </source>
</evidence>
<evidence type="ECO:0000256" key="5">
    <source>
        <dbReference type="ARBA" id="ARBA00022833"/>
    </source>
</evidence>
<dbReference type="Proteomes" id="UP000187412">
    <property type="component" value="Unassembled WGS sequence"/>
</dbReference>
<feature type="domain" description="3-dehydroquinate synthase N-terminal" evidence="10">
    <location>
        <begin position="73"/>
        <end position="185"/>
    </location>
</feature>
<dbReference type="InterPro" id="IPR030960">
    <property type="entry name" value="DHQS/DOIS_N"/>
</dbReference>
<keyword evidence="6" id="KW-0520">NAD</keyword>
<dbReference type="InterPro" id="IPR030963">
    <property type="entry name" value="DHQ_synth_fam"/>
</dbReference>
<evidence type="ECO:0000256" key="8">
    <source>
        <dbReference type="ARBA" id="ARBA00023285"/>
    </source>
</evidence>
<evidence type="ECO:0000256" key="1">
    <source>
        <dbReference type="ARBA" id="ARBA00001911"/>
    </source>
</evidence>
<keyword evidence="3" id="KW-0479">Metal-binding</keyword>
<sequence length="381" mass="43189">MTNIRVNLKKIVDKSYNIEIGRDLIHLLVSDLQNELVPNIKKIAIITDSKVKEIYGMQFLEILRSNDFECDIFSIPNGEISKTRETKIALEDQLISKGYGRDSCIIALGGGMISDLAGFLAGTFCRGIPYLIYSTTLLSAADASIGGKTGVDTPFATNLIGMFHQPQKVYIDLNTWNTLSVREFRSGLAETIKHACMADEEFFYYLERNMNLILIEDNLLLDSSVCEHIARKNCEIKYRIVEKDEEENNLRQILNLGHTAGRALETLSNYELLHGEAVVIGLVVQIFLANQLGYLPIEDLRRVLNLLLKAGFSIQYPPEIEFKTLIEKMYTDKKVRSGEIRFVLMEKIGQMMRFGEDSYSRVVTESEILQALHKMKVEING</sequence>
<dbReference type="PIRSF" id="PIRSF001455">
    <property type="entry name" value="DHQ_synth"/>
    <property type="match status" value="1"/>
</dbReference>
<dbReference type="NCBIfam" id="TIGR01357">
    <property type="entry name" value="aroB"/>
    <property type="match status" value="1"/>
</dbReference>
<dbReference type="Pfam" id="PF01761">
    <property type="entry name" value="DHQ_synthase"/>
    <property type="match status" value="1"/>
</dbReference>
<accession>A0ABX3GTP3</accession>
<gene>
    <name evidence="12" type="ORF">BSK56_32205</name>
</gene>
<name>A0ABX3GTP3_PAEBO</name>
<dbReference type="PANTHER" id="PTHR43622">
    <property type="entry name" value="3-DEHYDROQUINATE SYNTHASE"/>
    <property type="match status" value="1"/>
</dbReference>
<dbReference type="InterPro" id="IPR016037">
    <property type="entry name" value="DHQ_synth_AroB"/>
</dbReference>
<proteinExistence type="predicted"/>
<evidence type="ECO:0000256" key="2">
    <source>
        <dbReference type="ARBA" id="ARBA00001941"/>
    </source>
</evidence>
<keyword evidence="8" id="KW-0170">Cobalt</keyword>
<reference evidence="12 13" key="1">
    <citation type="submission" date="2016-10" db="EMBL/GenBank/DDBJ databases">
        <title>Paenibacillus species isolates.</title>
        <authorList>
            <person name="Beno S.M."/>
        </authorList>
    </citation>
    <scope>NUCLEOTIDE SEQUENCE [LARGE SCALE GENOMIC DNA]</scope>
    <source>
        <strain evidence="12 13">FSL H7-0744</strain>
    </source>
</reference>
<feature type="domain" description="3-dehydroquinate synthase C-terminal" evidence="11">
    <location>
        <begin position="187"/>
        <end position="335"/>
    </location>
</feature>
<dbReference type="InterPro" id="IPR050071">
    <property type="entry name" value="Dehydroquinate_synthase"/>
</dbReference>
<evidence type="ECO:0000256" key="6">
    <source>
        <dbReference type="ARBA" id="ARBA00023027"/>
    </source>
</evidence>
<evidence type="ECO:0000256" key="3">
    <source>
        <dbReference type="ARBA" id="ARBA00022723"/>
    </source>
</evidence>
<dbReference type="CDD" id="cd08195">
    <property type="entry name" value="DHQS"/>
    <property type="match status" value="1"/>
</dbReference>
<organism evidence="12 13">
    <name type="scientific">Paenibacillus borealis</name>
    <dbReference type="NCBI Taxonomy" id="160799"/>
    <lineage>
        <taxon>Bacteria</taxon>
        <taxon>Bacillati</taxon>
        <taxon>Bacillota</taxon>
        <taxon>Bacilli</taxon>
        <taxon>Bacillales</taxon>
        <taxon>Paenibacillaceae</taxon>
        <taxon>Paenibacillus</taxon>
    </lineage>
</organism>
<dbReference type="Gene3D" id="1.20.1090.10">
    <property type="entry name" value="Dehydroquinate synthase-like - alpha domain"/>
    <property type="match status" value="1"/>
</dbReference>
<dbReference type="EC" id="4.2.3.4" evidence="9"/>
<evidence type="ECO:0000259" key="10">
    <source>
        <dbReference type="Pfam" id="PF01761"/>
    </source>
</evidence>
<keyword evidence="7" id="KW-0456">Lyase</keyword>
<evidence type="ECO:0000256" key="9">
    <source>
        <dbReference type="NCBIfam" id="TIGR01357"/>
    </source>
</evidence>
<evidence type="ECO:0000313" key="13">
    <source>
        <dbReference type="Proteomes" id="UP000187412"/>
    </source>
</evidence>
<dbReference type="EMBL" id="MPTB01000080">
    <property type="protein sequence ID" value="OMD36386.1"/>
    <property type="molecule type" value="Genomic_DNA"/>
</dbReference>
<dbReference type="Pfam" id="PF24621">
    <property type="entry name" value="DHQS_C"/>
    <property type="match status" value="1"/>
</dbReference>
<protein>
    <recommendedName>
        <fullName evidence="9">3-dehydroquinate synthase</fullName>
        <ecNumber evidence="9">4.2.3.4</ecNumber>
    </recommendedName>
</protein>
<comment type="cofactor">
    <cofactor evidence="1">
        <name>NAD(+)</name>
        <dbReference type="ChEBI" id="CHEBI:57540"/>
    </cofactor>
</comment>
<keyword evidence="5" id="KW-0862">Zinc</keyword>
<keyword evidence="13" id="KW-1185">Reference proteome</keyword>
<evidence type="ECO:0000313" key="12">
    <source>
        <dbReference type="EMBL" id="OMD36386.1"/>
    </source>
</evidence>
<comment type="cofactor">
    <cofactor evidence="2">
        <name>Co(2+)</name>
        <dbReference type="ChEBI" id="CHEBI:48828"/>
    </cofactor>
</comment>
<dbReference type="InterPro" id="IPR056179">
    <property type="entry name" value="DHQS_C"/>
</dbReference>
<evidence type="ECO:0000259" key="11">
    <source>
        <dbReference type="Pfam" id="PF24621"/>
    </source>
</evidence>
<keyword evidence="4" id="KW-0547">Nucleotide-binding</keyword>
<dbReference type="Gene3D" id="3.40.50.1970">
    <property type="match status" value="1"/>
</dbReference>
<dbReference type="PANTHER" id="PTHR43622:SF1">
    <property type="entry name" value="3-DEHYDROQUINATE SYNTHASE"/>
    <property type="match status" value="1"/>
</dbReference>
<dbReference type="SUPFAM" id="SSF56796">
    <property type="entry name" value="Dehydroquinate synthase-like"/>
    <property type="match status" value="1"/>
</dbReference>
<dbReference type="RefSeq" id="WP_076114441.1">
    <property type="nucleotide sequence ID" value="NZ_MPTB01000080.1"/>
</dbReference>
<evidence type="ECO:0000256" key="7">
    <source>
        <dbReference type="ARBA" id="ARBA00023239"/>
    </source>
</evidence>